<evidence type="ECO:0000256" key="4">
    <source>
        <dbReference type="ARBA" id="ARBA00005072"/>
    </source>
</evidence>
<evidence type="ECO:0000256" key="5">
    <source>
        <dbReference type="ARBA" id="ARBA00009320"/>
    </source>
</evidence>
<keyword evidence="8 12" id="KW-0663">Pyridoxal phosphate</keyword>
<evidence type="ECO:0000313" key="13">
    <source>
        <dbReference type="EMBL" id="QBZ99149.1"/>
    </source>
</evidence>
<dbReference type="GO" id="GO:0009099">
    <property type="term" value="P:L-valine biosynthetic process"/>
    <property type="evidence" value="ECO:0007669"/>
    <property type="project" value="UniProtKB-UniPathway"/>
</dbReference>
<dbReference type="InterPro" id="IPR036038">
    <property type="entry name" value="Aminotransferase-like"/>
</dbReference>
<comment type="pathway">
    <text evidence="2 12">Amino-acid biosynthesis; L-isoleucine biosynthesis; L-isoleucine from 2-oxobutanoate: step 4/4.</text>
</comment>
<dbReference type="InterPro" id="IPR050571">
    <property type="entry name" value="Class-IV_PLP-Dep_Aminotrnsfr"/>
</dbReference>
<dbReference type="Proteomes" id="UP000296862">
    <property type="component" value="Chromosome"/>
</dbReference>
<dbReference type="GO" id="GO:0009098">
    <property type="term" value="P:L-leucine biosynthetic process"/>
    <property type="evidence" value="ECO:0007669"/>
    <property type="project" value="UniProtKB-UniPathway"/>
</dbReference>
<accession>A0A4P7PVV1</accession>
<keyword evidence="12" id="KW-0100">Branched-chain amino acid biosynthesis</keyword>
<evidence type="ECO:0000256" key="8">
    <source>
        <dbReference type="ARBA" id="ARBA00022898"/>
    </source>
</evidence>
<reference evidence="13 14" key="1">
    <citation type="submission" date="2019-04" db="EMBL/GenBank/DDBJ databases">
        <title>Flavobacterium sp. GS03.</title>
        <authorList>
            <person name="Kim H."/>
        </authorList>
    </citation>
    <scope>NUCLEOTIDE SEQUENCE [LARGE SCALE GENOMIC DNA]</scope>
    <source>
        <strain evidence="13 14">GS03</strain>
    </source>
</reference>
<dbReference type="Gene3D" id="3.30.470.10">
    <property type="match status" value="1"/>
</dbReference>
<comment type="catalytic activity">
    <reaction evidence="10 12">
        <text>L-isoleucine + 2-oxoglutarate = (S)-3-methyl-2-oxopentanoate + L-glutamate</text>
        <dbReference type="Rhea" id="RHEA:24801"/>
        <dbReference type="ChEBI" id="CHEBI:16810"/>
        <dbReference type="ChEBI" id="CHEBI:29985"/>
        <dbReference type="ChEBI" id="CHEBI:35146"/>
        <dbReference type="ChEBI" id="CHEBI:58045"/>
        <dbReference type="EC" id="2.6.1.42"/>
    </reaction>
</comment>
<comment type="catalytic activity">
    <reaction evidence="11 12">
        <text>L-leucine + 2-oxoglutarate = 4-methyl-2-oxopentanoate + L-glutamate</text>
        <dbReference type="Rhea" id="RHEA:18321"/>
        <dbReference type="ChEBI" id="CHEBI:16810"/>
        <dbReference type="ChEBI" id="CHEBI:17865"/>
        <dbReference type="ChEBI" id="CHEBI:29985"/>
        <dbReference type="ChEBI" id="CHEBI:57427"/>
        <dbReference type="EC" id="2.6.1.42"/>
    </reaction>
</comment>
<protein>
    <recommendedName>
        <fullName evidence="12">Branched-chain-amino-acid aminotransferase</fullName>
        <shortName evidence="12">BCAT</shortName>
        <ecNumber evidence="12">2.6.1.42</ecNumber>
    </recommendedName>
</protein>
<gene>
    <name evidence="12 13" type="primary">ilvE</name>
    <name evidence="13" type="ORF">GS03_02671</name>
</gene>
<evidence type="ECO:0000313" key="14">
    <source>
        <dbReference type="Proteomes" id="UP000296862"/>
    </source>
</evidence>
<dbReference type="GO" id="GO:0052654">
    <property type="term" value="F:L-leucine-2-oxoglutarate transaminase activity"/>
    <property type="evidence" value="ECO:0007669"/>
    <property type="project" value="RHEA"/>
</dbReference>
<comment type="function">
    <text evidence="12">Acts on leucine, isoleucine and valine.</text>
</comment>
<comment type="catalytic activity">
    <reaction evidence="9 12">
        <text>L-valine + 2-oxoglutarate = 3-methyl-2-oxobutanoate + L-glutamate</text>
        <dbReference type="Rhea" id="RHEA:24813"/>
        <dbReference type="ChEBI" id="CHEBI:11851"/>
        <dbReference type="ChEBI" id="CHEBI:16810"/>
        <dbReference type="ChEBI" id="CHEBI:29985"/>
        <dbReference type="ChEBI" id="CHEBI:57762"/>
        <dbReference type="EC" id="2.6.1.42"/>
    </reaction>
</comment>
<evidence type="ECO:0000256" key="7">
    <source>
        <dbReference type="ARBA" id="ARBA00022679"/>
    </source>
</evidence>
<dbReference type="InterPro" id="IPR043132">
    <property type="entry name" value="BCAT-like_C"/>
</dbReference>
<evidence type="ECO:0000256" key="1">
    <source>
        <dbReference type="ARBA" id="ARBA00001933"/>
    </source>
</evidence>
<dbReference type="NCBIfam" id="NF005146">
    <property type="entry name" value="PRK06606.1"/>
    <property type="match status" value="1"/>
</dbReference>
<keyword evidence="6 12" id="KW-0032">Aminotransferase</keyword>
<dbReference type="InterPro" id="IPR005785">
    <property type="entry name" value="B_amino_transI"/>
</dbReference>
<dbReference type="NCBIfam" id="TIGR01122">
    <property type="entry name" value="ilvE_I"/>
    <property type="match status" value="1"/>
</dbReference>
<keyword evidence="7 12" id="KW-0808">Transferase</keyword>
<dbReference type="UniPathway" id="UPA00047">
    <property type="reaction ID" value="UER00058"/>
</dbReference>
<comment type="cofactor">
    <cofactor evidence="1 12">
        <name>pyridoxal 5'-phosphate</name>
        <dbReference type="ChEBI" id="CHEBI:597326"/>
    </cofactor>
</comment>
<dbReference type="Pfam" id="PF01063">
    <property type="entry name" value="Aminotran_4"/>
    <property type="match status" value="1"/>
</dbReference>
<dbReference type="InterPro" id="IPR043131">
    <property type="entry name" value="BCAT-like_N"/>
</dbReference>
<proteinExistence type="inferred from homology"/>
<evidence type="ECO:0000256" key="6">
    <source>
        <dbReference type="ARBA" id="ARBA00022576"/>
    </source>
</evidence>
<dbReference type="GO" id="GO:0052655">
    <property type="term" value="F:L-valine-2-oxoglutarate transaminase activity"/>
    <property type="evidence" value="ECO:0007669"/>
    <property type="project" value="RHEA"/>
</dbReference>
<dbReference type="EC" id="2.6.1.42" evidence="12"/>
<comment type="pathway">
    <text evidence="3 12">Amino-acid biosynthesis; L-valine biosynthesis; L-valine from pyruvate: step 4/4.</text>
</comment>
<organism evidence="13 14">
    <name type="scientific">Flavobacterium sangjuense</name>
    <dbReference type="NCBI Taxonomy" id="2518177"/>
    <lineage>
        <taxon>Bacteria</taxon>
        <taxon>Pseudomonadati</taxon>
        <taxon>Bacteroidota</taxon>
        <taxon>Flavobacteriia</taxon>
        <taxon>Flavobacteriales</taxon>
        <taxon>Flavobacteriaceae</taxon>
        <taxon>Flavobacterium</taxon>
    </lineage>
</organism>
<dbReference type="PANTHER" id="PTHR42743:SF11">
    <property type="entry name" value="AMINODEOXYCHORISMATE LYASE"/>
    <property type="match status" value="1"/>
</dbReference>
<dbReference type="Gene3D" id="3.20.10.10">
    <property type="entry name" value="D-amino Acid Aminotransferase, subunit A, domain 2"/>
    <property type="match status" value="1"/>
</dbReference>
<dbReference type="SUPFAM" id="SSF56752">
    <property type="entry name" value="D-aminoacid aminotransferase-like PLP-dependent enzymes"/>
    <property type="match status" value="1"/>
</dbReference>
<sequence length="294" mass="32912">MYFNEQTTIYLNGEFVKATKATTDLYGQTLHYGYGVFEGIRAYNTENGVRVFKATEHYERLKNSCQMINIPFDYDIDDLIEQTYKVLEVNNFKDAYVRPLIFCSPNMGLTKPNGVSILICAWEWGAYLGDNLLNVTISSFCRPHPKSTKIEAKVCGHYINSILATTEAKEKGFDEAILLDTDGFLAEGPGSNLFFEKGGKLFTPKTGNILPGITRATVIKLCQDLEIELTEGAFLPEDLANADAAFLCGTAAEIIGLQSFEKKSFPKNWNETLGKKLQTAYKNLVLEKELQETN</sequence>
<evidence type="ECO:0000256" key="2">
    <source>
        <dbReference type="ARBA" id="ARBA00004824"/>
    </source>
</evidence>
<dbReference type="EMBL" id="CP038810">
    <property type="protein sequence ID" value="QBZ99149.1"/>
    <property type="molecule type" value="Genomic_DNA"/>
</dbReference>
<dbReference type="InterPro" id="IPR001544">
    <property type="entry name" value="Aminotrans_IV"/>
</dbReference>
<dbReference type="AlphaFoldDB" id="A0A4P7PVV1"/>
<evidence type="ECO:0000256" key="9">
    <source>
        <dbReference type="ARBA" id="ARBA00048212"/>
    </source>
</evidence>
<dbReference type="FunFam" id="3.20.10.10:FF:000002">
    <property type="entry name" value="D-alanine aminotransferase"/>
    <property type="match status" value="1"/>
</dbReference>
<comment type="pathway">
    <text evidence="4 12">Amino-acid biosynthesis; L-leucine biosynthesis; L-leucine from 3-methyl-2-oxobutanoate: step 4/4.</text>
</comment>
<evidence type="ECO:0000256" key="11">
    <source>
        <dbReference type="ARBA" id="ARBA00049229"/>
    </source>
</evidence>
<keyword evidence="14" id="KW-1185">Reference proteome</keyword>
<dbReference type="PANTHER" id="PTHR42743">
    <property type="entry name" value="AMINO-ACID AMINOTRANSFERASE"/>
    <property type="match status" value="1"/>
</dbReference>
<evidence type="ECO:0000256" key="10">
    <source>
        <dbReference type="ARBA" id="ARBA00048798"/>
    </source>
</evidence>
<evidence type="ECO:0000256" key="3">
    <source>
        <dbReference type="ARBA" id="ARBA00004931"/>
    </source>
</evidence>
<dbReference type="GO" id="GO:0052656">
    <property type="term" value="F:L-isoleucine-2-oxoglutarate transaminase activity"/>
    <property type="evidence" value="ECO:0007669"/>
    <property type="project" value="RHEA"/>
</dbReference>
<name>A0A4P7PVV1_9FLAO</name>
<dbReference type="GO" id="GO:0009097">
    <property type="term" value="P:isoleucine biosynthetic process"/>
    <property type="evidence" value="ECO:0007669"/>
    <property type="project" value="UniProtKB-UniPathway"/>
</dbReference>
<keyword evidence="12" id="KW-0028">Amino-acid biosynthesis</keyword>
<evidence type="ECO:0000256" key="12">
    <source>
        <dbReference type="RuleBase" id="RU364094"/>
    </source>
</evidence>
<dbReference type="KEGG" id="fsn:GS03_02671"/>
<dbReference type="UniPathway" id="UPA00049">
    <property type="reaction ID" value="UER00062"/>
</dbReference>
<dbReference type="RefSeq" id="WP_136153012.1">
    <property type="nucleotide sequence ID" value="NZ_CP038810.1"/>
</dbReference>
<dbReference type="OrthoDB" id="9804984at2"/>
<dbReference type="UniPathway" id="UPA00048">
    <property type="reaction ID" value="UER00073"/>
</dbReference>
<comment type="similarity">
    <text evidence="5 12">Belongs to the class-IV pyridoxal-phosphate-dependent aminotransferase family.</text>
</comment>